<dbReference type="AlphaFoldDB" id="A0A7M3DZM2"/>
<protein>
    <submittedName>
        <fullName evidence="1">Uncharacterized protein</fullName>
    </submittedName>
</protein>
<evidence type="ECO:0000313" key="2">
    <source>
        <dbReference type="Proteomes" id="UP000292974"/>
    </source>
</evidence>
<dbReference type="Proteomes" id="UP000292974">
    <property type="component" value="Unassembled WGS sequence"/>
</dbReference>
<comment type="caution">
    <text evidence="1">The sequence shown here is derived from an EMBL/GenBank/DDBJ whole genome shotgun (WGS) entry which is preliminary data.</text>
</comment>
<evidence type="ECO:0000313" key="1">
    <source>
        <dbReference type="EMBL" id="TAY54025.1"/>
    </source>
</evidence>
<accession>A0A7M3DZM2</accession>
<gene>
    <name evidence="1" type="ORF">ELH90_21555</name>
</gene>
<dbReference type="EMBL" id="SIOP01000001">
    <property type="protein sequence ID" value="TAY54025.1"/>
    <property type="molecule type" value="Genomic_DNA"/>
</dbReference>
<sequence length="121" mass="13438">MSRVMYSSRTHPGNGRKYAGAVQLLIEAQNRSNFLFLRNSGRKTASHFSWSCSGAGKAGFVRKAWQQKAARFPGPLACRCLKSAQMSLAKATAVSDMRLEKPHSLSYQDRTRTKLPSMTLV</sequence>
<organism evidence="1 2">
    <name type="scientific">Rhizobium leguminosarum</name>
    <dbReference type="NCBI Taxonomy" id="384"/>
    <lineage>
        <taxon>Bacteria</taxon>
        <taxon>Pseudomonadati</taxon>
        <taxon>Pseudomonadota</taxon>
        <taxon>Alphaproteobacteria</taxon>
        <taxon>Hyphomicrobiales</taxon>
        <taxon>Rhizobiaceae</taxon>
        <taxon>Rhizobium/Agrobacterium group</taxon>
        <taxon>Rhizobium</taxon>
    </lineage>
</organism>
<proteinExistence type="predicted"/>
<name>A0A7M3DZM2_RHILE</name>
<reference evidence="1 2" key="1">
    <citation type="submission" date="2019-02" db="EMBL/GenBank/DDBJ databases">
        <title>The genomic architecture of introgression among sibling species of bacteria.</title>
        <authorList>
            <person name="Cavassim M.I.A."/>
            <person name="Moeskjaer S."/>
            <person name="Moslemi C."/>
            <person name="Fields B."/>
            <person name="Bachmann A."/>
            <person name="Vilhjalmsson B."/>
            <person name="Schierup M.H."/>
            <person name="Young J.P.W."/>
            <person name="Andersen S.U."/>
        </authorList>
    </citation>
    <scope>NUCLEOTIDE SEQUENCE [LARGE SCALE GENOMIC DNA]</scope>
    <source>
        <strain evidence="1 2">SM135B</strain>
    </source>
</reference>